<dbReference type="EMBL" id="JAFINR010000006">
    <property type="protein sequence ID" value="MBO0364519.1"/>
    <property type="molecule type" value="Genomic_DNA"/>
</dbReference>
<dbReference type="Proteomes" id="UP000664801">
    <property type="component" value="Unassembled WGS sequence"/>
</dbReference>
<evidence type="ECO:0008006" key="3">
    <source>
        <dbReference type="Google" id="ProtNLM"/>
    </source>
</evidence>
<reference evidence="2" key="1">
    <citation type="submission" date="2023-07" db="EMBL/GenBank/DDBJ databases">
        <title>Streptococcus vaginalis sp. nov., a novel bacterial species isolated from vaginal swabs of a pregnant woman with diabetes.</title>
        <authorList>
            <person name="Chen Y.-S."/>
        </authorList>
    </citation>
    <scope>NUCLEOTIDE SEQUENCE [LARGE SCALE GENOMIC DNA]</scope>
    <source>
        <strain evidence="2">P1L01</strain>
    </source>
</reference>
<dbReference type="PANTHER" id="PTHR24220:SF86">
    <property type="entry name" value="ABC TRANSPORTER ABCH.1"/>
    <property type="match status" value="1"/>
</dbReference>
<sequence>MTFDDKRVFEKFQENNYNAQVSVVRCAMINQPELLFADEPTGALNSKISQKVMESFKEINKKGVTIVLVTHDSKVSAYANRIVFMKYGKILTELEHIKKQNQDIQNDIQNDNDITILII</sequence>
<dbReference type="InterPro" id="IPR015854">
    <property type="entry name" value="ABC_transpr_LolD-like"/>
</dbReference>
<name>A0ABS3GEI5_9STRE</name>
<keyword evidence="2" id="KW-1185">Reference proteome</keyword>
<proteinExistence type="predicted"/>
<dbReference type="SUPFAM" id="SSF52540">
    <property type="entry name" value="P-loop containing nucleoside triphosphate hydrolases"/>
    <property type="match status" value="1"/>
</dbReference>
<dbReference type="RefSeq" id="WP_070672501.1">
    <property type="nucleotide sequence ID" value="NZ_JAFINR010000006.1"/>
</dbReference>
<gene>
    <name evidence="1" type="ORF">JR342_05315</name>
</gene>
<comment type="caution">
    <text evidence="1">The sequence shown here is derived from an EMBL/GenBank/DDBJ whole genome shotgun (WGS) entry which is preliminary data.</text>
</comment>
<dbReference type="InterPro" id="IPR027417">
    <property type="entry name" value="P-loop_NTPase"/>
</dbReference>
<evidence type="ECO:0000313" key="1">
    <source>
        <dbReference type="EMBL" id="MBO0364519.1"/>
    </source>
</evidence>
<dbReference type="Gene3D" id="3.40.50.300">
    <property type="entry name" value="P-loop containing nucleotide triphosphate hydrolases"/>
    <property type="match status" value="1"/>
</dbReference>
<accession>A0ABS3GEI5</accession>
<dbReference type="PANTHER" id="PTHR24220">
    <property type="entry name" value="IMPORT ATP-BINDING PROTEIN"/>
    <property type="match status" value="1"/>
</dbReference>
<evidence type="ECO:0000313" key="2">
    <source>
        <dbReference type="Proteomes" id="UP000664801"/>
    </source>
</evidence>
<protein>
    <recommendedName>
        <fullName evidence="3">ABC transporter ATP-binding protein</fullName>
    </recommendedName>
</protein>
<organism evidence="1 2">
    <name type="scientific">Streptococcus vaginalis</name>
    <dbReference type="NCBI Taxonomy" id="2748301"/>
    <lineage>
        <taxon>Bacteria</taxon>
        <taxon>Bacillati</taxon>
        <taxon>Bacillota</taxon>
        <taxon>Bacilli</taxon>
        <taxon>Lactobacillales</taxon>
        <taxon>Streptococcaceae</taxon>
        <taxon>Streptococcus</taxon>
    </lineage>
</organism>